<proteinExistence type="predicted"/>
<reference evidence="1 2" key="1">
    <citation type="submission" date="2017-10" db="EMBL/GenBank/DDBJ databases">
        <title>Draft genome sequences of strains TRE 1, TRE 9, TRE H and TRI 7, isolated from tamarins, belonging to four potential novel Bifidobacterium species.</title>
        <authorList>
            <person name="Mattarelli P."/>
            <person name="Modesto M."/>
            <person name="Puglisi E."/>
            <person name="Morelli L."/>
            <person name="Spezio C."/>
            <person name="Bonetti A."/>
            <person name="Sandri C."/>
        </authorList>
    </citation>
    <scope>NUCLEOTIDE SEQUENCE [LARGE SCALE GENOMIC DNA]</scope>
    <source>
        <strain evidence="2">TRE1</strain>
    </source>
</reference>
<keyword evidence="2" id="KW-1185">Reference proteome</keyword>
<organism evidence="1 2">
    <name type="scientific">Bifidobacterium primatium</name>
    <dbReference type="NCBI Taxonomy" id="2045438"/>
    <lineage>
        <taxon>Bacteria</taxon>
        <taxon>Bacillati</taxon>
        <taxon>Actinomycetota</taxon>
        <taxon>Actinomycetes</taxon>
        <taxon>Bifidobacteriales</taxon>
        <taxon>Bifidobacteriaceae</taxon>
        <taxon>Bifidobacterium</taxon>
    </lineage>
</organism>
<evidence type="ECO:0000313" key="2">
    <source>
        <dbReference type="Proteomes" id="UP000229095"/>
    </source>
</evidence>
<accession>A0A2M9HB24</accession>
<comment type="caution">
    <text evidence="1">The sequence shown here is derived from an EMBL/GenBank/DDBJ whole genome shotgun (WGS) entry which is preliminary data.</text>
</comment>
<sequence length="62" mass="6678">MADGPSTGGGRVPGPWRICAGFVMDMSVNIDFAMVGESSYSDGSPKRFLVRAFDDETMLGMR</sequence>
<gene>
    <name evidence="1" type="ORF">CS006_02370</name>
</gene>
<dbReference type="Proteomes" id="UP000229095">
    <property type="component" value="Unassembled WGS sequence"/>
</dbReference>
<dbReference type="EMBL" id="PEBI01000001">
    <property type="protein sequence ID" value="PJM74014.1"/>
    <property type="molecule type" value="Genomic_DNA"/>
</dbReference>
<name>A0A2M9HB24_9BIFI</name>
<protein>
    <submittedName>
        <fullName evidence="1">Uncharacterized protein</fullName>
    </submittedName>
</protein>
<evidence type="ECO:0000313" key="1">
    <source>
        <dbReference type="EMBL" id="PJM74014.1"/>
    </source>
</evidence>
<dbReference type="AlphaFoldDB" id="A0A2M9HB24"/>